<name>A0A7R8X370_9CRUS</name>
<organism evidence="1">
    <name type="scientific">Darwinula stevensoni</name>
    <dbReference type="NCBI Taxonomy" id="69355"/>
    <lineage>
        <taxon>Eukaryota</taxon>
        <taxon>Metazoa</taxon>
        <taxon>Ecdysozoa</taxon>
        <taxon>Arthropoda</taxon>
        <taxon>Crustacea</taxon>
        <taxon>Oligostraca</taxon>
        <taxon>Ostracoda</taxon>
        <taxon>Podocopa</taxon>
        <taxon>Podocopida</taxon>
        <taxon>Darwinulocopina</taxon>
        <taxon>Darwinuloidea</taxon>
        <taxon>Darwinulidae</taxon>
        <taxon>Darwinula</taxon>
    </lineage>
</organism>
<evidence type="ECO:0008006" key="3">
    <source>
        <dbReference type="Google" id="ProtNLM"/>
    </source>
</evidence>
<proteinExistence type="predicted"/>
<sequence length="89" mass="10125">MLLVVGKKTPRRESDEGVYQCLVSNQEGTLASHPTKLILADRTYILPDKMLKRIKLPHLMSSISYEMMFLFLLPCSLSHIFELKEDAGS</sequence>
<reference evidence="1" key="1">
    <citation type="submission" date="2020-11" db="EMBL/GenBank/DDBJ databases">
        <authorList>
            <person name="Tran Van P."/>
        </authorList>
    </citation>
    <scope>NUCLEOTIDE SEQUENCE</scope>
</reference>
<dbReference type="EMBL" id="LR899856">
    <property type="protein sequence ID" value="CAD7242935.1"/>
    <property type="molecule type" value="Genomic_DNA"/>
</dbReference>
<accession>A0A7R8X370</accession>
<keyword evidence="2" id="KW-1185">Reference proteome</keyword>
<evidence type="ECO:0000313" key="2">
    <source>
        <dbReference type="Proteomes" id="UP000677054"/>
    </source>
</evidence>
<gene>
    <name evidence="1" type="ORF">DSTB1V02_LOCUS2876</name>
</gene>
<dbReference type="AlphaFoldDB" id="A0A7R8X370"/>
<protein>
    <recommendedName>
        <fullName evidence="3">Ig-like domain-containing protein</fullName>
    </recommendedName>
</protein>
<dbReference type="Proteomes" id="UP000677054">
    <property type="component" value="Unassembled WGS sequence"/>
</dbReference>
<evidence type="ECO:0000313" key="1">
    <source>
        <dbReference type="EMBL" id="CAD7242935.1"/>
    </source>
</evidence>
<dbReference type="EMBL" id="CAJPEV010000339">
    <property type="protein sequence ID" value="CAG0884191.1"/>
    <property type="molecule type" value="Genomic_DNA"/>
</dbReference>